<dbReference type="PANTHER" id="PTHR21071">
    <property type="entry name" value="UDP-N-ACETYLENOLPYRUVOYLGLUCOSAMINE REDUCTASE"/>
    <property type="match status" value="1"/>
</dbReference>
<dbReference type="NCBIfam" id="NF010480">
    <property type="entry name" value="PRK13905.1"/>
    <property type="match status" value="1"/>
</dbReference>
<keyword evidence="8 16" id="KW-0274">FAD</keyword>
<evidence type="ECO:0000259" key="17">
    <source>
        <dbReference type="PROSITE" id="PS51387"/>
    </source>
</evidence>
<gene>
    <name evidence="16" type="primary">murB</name>
    <name evidence="18" type="ORF">C7959_104143</name>
</gene>
<dbReference type="AlphaFoldDB" id="A0A4R8HA04"/>
<dbReference type="SUPFAM" id="SSF56194">
    <property type="entry name" value="Uridine diphospho-N-Acetylenolpyruvylglucosamine reductase, MurB, C-terminal domain"/>
    <property type="match status" value="1"/>
</dbReference>
<comment type="subcellular location">
    <subcellularLocation>
        <location evidence="3 16">Cytoplasm</location>
    </subcellularLocation>
</comment>
<evidence type="ECO:0000256" key="7">
    <source>
        <dbReference type="ARBA" id="ARBA00022630"/>
    </source>
</evidence>
<dbReference type="GO" id="GO:0071949">
    <property type="term" value="F:FAD binding"/>
    <property type="evidence" value="ECO:0007669"/>
    <property type="project" value="InterPro"/>
</dbReference>
<dbReference type="GO" id="GO:0008762">
    <property type="term" value="F:UDP-N-acetylmuramate dehydrogenase activity"/>
    <property type="evidence" value="ECO:0007669"/>
    <property type="project" value="UniProtKB-UniRule"/>
</dbReference>
<evidence type="ECO:0000256" key="8">
    <source>
        <dbReference type="ARBA" id="ARBA00022827"/>
    </source>
</evidence>
<feature type="domain" description="FAD-binding PCMH-type" evidence="17">
    <location>
        <begin position="30"/>
        <end position="197"/>
    </location>
</feature>
<dbReference type="GO" id="GO:0009252">
    <property type="term" value="P:peptidoglycan biosynthetic process"/>
    <property type="evidence" value="ECO:0007669"/>
    <property type="project" value="UniProtKB-UniRule"/>
</dbReference>
<keyword evidence="13 16" id="KW-0131">Cell cycle</keyword>
<dbReference type="NCBIfam" id="TIGR00179">
    <property type="entry name" value="murB"/>
    <property type="match status" value="1"/>
</dbReference>
<evidence type="ECO:0000256" key="11">
    <source>
        <dbReference type="ARBA" id="ARBA00022984"/>
    </source>
</evidence>
<feature type="active site" description="Proton donor" evidence="16">
    <location>
        <position position="226"/>
    </location>
</feature>
<evidence type="ECO:0000256" key="14">
    <source>
        <dbReference type="ARBA" id="ARBA00023316"/>
    </source>
</evidence>
<dbReference type="HAMAP" id="MF_00037">
    <property type="entry name" value="MurB"/>
    <property type="match status" value="1"/>
</dbReference>
<keyword evidence="12 16" id="KW-0560">Oxidoreductase</keyword>
<evidence type="ECO:0000256" key="4">
    <source>
        <dbReference type="ARBA" id="ARBA00004752"/>
    </source>
</evidence>
<name>A0A4R8HA04_9FIRM</name>
<keyword evidence="10 16" id="KW-0133">Cell shape</keyword>
<dbReference type="GO" id="GO:0005829">
    <property type="term" value="C:cytosol"/>
    <property type="evidence" value="ECO:0007669"/>
    <property type="project" value="TreeGrafter"/>
</dbReference>
<dbReference type="Gene3D" id="3.90.78.10">
    <property type="entry name" value="UDP-N-acetylenolpyruvoylglucosamine reductase, C-terminal domain"/>
    <property type="match status" value="1"/>
</dbReference>
<organism evidence="18 19">
    <name type="scientific">Orenia marismortui</name>
    <dbReference type="NCBI Taxonomy" id="46469"/>
    <lineage>
        <taxon>Bacteria</taxon>
        <taxon>Bacillati</taxon>
        <taxon>Bacillota</taxon>
        <taxon>Clostridia</taxon>
        <taxon>Halanaerobiales</taxon>
        <taxon>Halobacteroidaceae</taxon>
        <taxon>Orenia</taxon>
    </lineage>
</organism>
<dbReference type="Pfam" id="PF01565">
    <property type="entry name" value="FAD_binding_4"/>
    <property type="match status" value="1"/>
</dbReference>
<evidence type="ECO:0000313" key="18">
    <source>
        <dbReference type="EMBL" id="TDX53013.1"/>
    </source>
</evidence>
<dbReference type="Gene3D" id="3.30.43.10">
    <property type="entry name" value="Uridine Diphospho-n-acetylenolpyruvylglucosamine Reductase, domain 2"/>
    <property type="match status" value="1"/>
</dbReference>
<dbReference type="PROSITE" id="PS51387">
    <property type="entry name" value="FAD_PCMH"/>
    <property type="match status" value="1"/>
</dbReference>
<keyword evidence="9 16" id="KW-0521">NADP</keyword>
<evidence type="ECO:0000256" key="10">
    <source>
        <dbReference type="ARBA" id="ARBA00022960"/>
    </source>
</evidence>
<protein>
    <recommendedName>
        <fullName evidence="16">UDP-N-acetylenolpyruvoylglucosamine reductase</fullName>
        <ecNumber evidence="16">1.3.1.98</ecNumber>
    </recommendedName>
    <alternativeName>
        <fullName evidence="16">UDP-N-acetylmuramate dehydrogenase</fullName>
    </alternativeName>
</protein>
<dbReference type="Pfam" id="PF02873">
    <property type="entry name" value="MurB_C"/>
    <property type="match status" value="1"/>
</dbReference>
<dbReference type="STRING" id="926561.GCA_000379025_00474"/>
<dbReference type="GO" id="GO:0008360">
    <property type="term" value="P:regulation of cell shape"/>
    <property type="evidence" value="ECO:0007669"/>
    <property type="project" value="UniProtKB-KW"/>
</dbReference>
<keyword evidence="14 16" id="KW-0961">Cell wall biogenesis/degradation</keyword>
<dbReference type="SUPFAM" id="SSF56176">
    <property type="entry name" value="FAD-binding/transporter-associated domain-like"/>
    <property type="match status" value="1"/>
</dbReference>
<feature type="active site" evidence="16">
    <location>
        <position position="176"/>
    </location>
</feature>
<evidence type="ECO:0000313" key="19">
    <source>
        <dbReference type="Proteomes" id="UP000295832"/>
    </source>
</evidence>
<dbReference type="InterPro" id="IPR016169">
    <property type="entry name" value="FAD-bd_PCMH_sub2"/>
</dbReference>
<dbReference type="PANTHER" id="PTHR21071:SF4">
    <property type="entry name" value="UDP-N-ACETYLENOLPYRUVOYLGLUCOSAMINE REDUCTASE"/>
    <property type="match status" value="1"/>
</dbReference>
<keyword evidence="7 16" id="KW-0285">Flavoprotein</keyword>
<reference evidence="18 19" key="1">
    <citation type="submission" date="2019-03" db="EMBL/GenBank/DDBJ databases">
        <title>Subsurface microbial communities from deep shales in Ohio and West Virginia, USA.</title>
        <authorList>
            <person name="Wrighton K."/>
        </authorList>
    </citation>
    <scope>NUCLEOTIDE SEQUENCE [LARGE SCALE GENOMIC DNA]</scope>
    <source>
        <strain evidence="18 19">MSL 6dP</strain>
    </source>
</reference>
<evidence type="ECO:0000256" key="15">
    <source>
        <dbReference type="ARBA" id="ARBA00048914"/>
    </source>
</evidence>
<dbReference type="EC" id="1.3.1.98" evidence="16"/>
<dbReference type="InterPro" id="IPR003170">
    <property type="entry name" value="MurB"/>
</dbReference>
<evidence type="ECO:0000256" key="16">
    <source>
        <dbReference type="HAMAP-Rule" id="MF_00037"/>
    </source>
</evidence>
<comment type="function">
    <text evidence="2 16">Cell wall formation.</text>
</comment>
<dbReference type="EMBL" id="SOEG01000004">
    <property type="protein sequence ID" value="TDX53013.1"/>
    <property type="molecule type" value="Genomic_DNA"/>
</dbReference>
<keyword evidence="5 16" id="KW-0963">Cytoplasm</keyword>
<dbReference type="InterPro" id="IPR036318">
    <property type="entry name" value="FAD-bd_PCMH-like_sf"/>
</dbReference>
<comment type="catalytic activity">
    <reaction evidence="15 16">
        <text>UDP-N-acetyl-alpha-D-muramate + NADP(+) = UDP-N-acetyl-3-O-(1-carboxyvinyl)-alpha-D-glucosamine + NADPH + H(+)</text>
        <dbReference type="Rhea" id="RHEA:12248"/>
        <dbReference type="ChEBI" id="CHEBI:15378"/>
        <dbReference type="ChEBI" id="CHEBI:57783"/>
        <dbReference type="ChEBI" id="CHEBI:58349"/>
        <dbReference type="ChEBI" id="CHEBI:68483"/>
        <dbReference type="ChEBI" id="CHEBI:70757"/>
        <dbReference type="EC" id="1.3.1.98"/>
    </reaction>
</comment>
<evidence type="ECO:0000256" key="2">
    <source>
        <dbReference type="ARBA" id="ARBA00003921"/>
    </source>
</evidence>
<dbReference type="InterPro" id="IPR036635">
    <property type="entry name" value="MurB_C_sf"/>
</dbReference>
<comment type="cofactor">
    <cofactor evidence="1 16">
        <name>FAD</name>
        <dbReference type="ChEBI" id="CHEBI:57692"/>
    </cofactor>
</comment>
<proteinExistence type="inferred from homology"/>
<dbReference type="InterPro" id="IPR006094">
    <property type="entry name" value="Oxid_FAD_bind_N"/>
</dbReference>
<evidence type="ECO:0000256" key="13">
    <source>
        <dbReference type="ARBA" id="ARBA00023306"/>
    </source>
</evidence>
<dbReference type="InterPro" id="IPR016166">
    <property type="entry name" value="FAD-bd_PCMH"/>
</dbReference>
<dbReference type="Gene3D" id="3.30.465.10">
    <property type="match status" value="1"/>
</dbReference>
<evidence type="ECO:0000256" key="6">
    <source>
        <dbReference type="ARBA" id="ARBA00022618"/>
    </source>
</evidence>
<sequence>MRIEYKEEISEFIKGQVLFNEPLKKYTSFKIGGPAEILVIPENYKELQKLLTYLYKNKLSYYCIGNGSNLLISDKGISNIVIRLPKKDSRIDFVGNRLISDASVSLPLLANKASKMGLSGLEFAAGLPATLGGAIVMNAGIGDLRSIGDLIVNLKSLLPTGEIKDYNRDELLFAYRKSRFQDSKEIIIQAELDLIPRDAEDIKAETLKLLKKRKTTQPLSHPNAGCIFKNPVNDSAGRLIDKAGCKGLRVGDAQVSTKHANFIINLGNATARNVLELIEQVKKIVFDKFGVNLIPEIIYLG</sequence>
<dbReference type="GO" id="GO:0071555">
    <property type="term" value="P:cell wall organization"/>
    <property type="evidence" value="ECO:0007669"/>
    <property type="project" value="UniProtKB-KW"/>
</dbReference>
<evidence type="ECO:0000256" key="1">
    <source>
        <dbReference type="ARBA" id="ARBA00001974"/>
    </source>
</evidence>
<keyword evidence="11 16" id="KW-0573">Peptidoglycan synthesis</keyword>
<dbReference type="InterPro" id="IPR011601">
    <property type="entry name" value="MurB_C"/>
</dbReference>
<evidence type="ECO:0000256" key="5">
    <source>
        <dbReference type="ARBA" id="ARBA00022490"/>
    </source>
</evidence>
<keyword evidence="6 16" id="KW-0132">Cell division</keyword>
<dbReference type="UniPathway" id="UPA00219"/>
<evidence type="ECO:0000256" key="9">
    <source>
        <dbReference type="ARBA" id="ARBA00022857"/>
    </source>
</evidence>
<accession>A0A4R8HA04</accession>
<comment type="pathway">
    <text evidence="4 16">Cell wall biogenesis; peptidoglycan biosynthesis.</text>
</comment>
<keyword evidence="19" id="KW-1185">Reference proteome</keyword>
<comment type="caution">
    <text evidence="18">The sequence shown here is derived from an EMBL/GenBank/DDBJ whole genome shotgun (WGS) entry which is preliminary data.</text>
</comment>
<dbReference type="Proteomes" id="UP000295832">
    <property type="component" value="Unassembled WGS sequence"/>
</dbReference>
<dbReference type="GO" id="GO:0051301">
    <property type="term" value="P:cell division"/>
    <property type="evidence" value="ECO:0007669"/>
    <property type="project" value="UniProtKB-KW"/>
</dbReference>
<evidence type="ECO:0000256" key="3">
    <source>
        <dbReference type="ARBA" id="ARBA00004496"/>
    </source>
</evidence>
<feature type="active site" evidence="16">
    <location>
        <position position="296"/>
    </location>
</feature>
<comment type="similarity">
    <text evidence="16">Belongs to the MurB family.</text>
</comment>
<dbReference type="InterPro" id="IPR016167">
    <property type="entry name" value="FAD-bd_PCMH_sub1"/>
</dbReference>
<evidence type="ECO:0000256" key="12">
    <source>
        <dbReference type="ARBA" id="ARBA00023002"/>
    </source>
</evidence>
<dbReference type="RefSeq" id="WP_018247698.1">
    <property type="nucleotide sequence ID" value="NZ_SOEG01000004.1"/>
</dbReference>